<dbReference type="AlphaFoldDB" id="A0A0M0HJ10"/>
<dbReference type="PATRIC" id="fig|693.5.peg.3836"/>
<name>A0A0M0HJ10_VIBNE</name>
<accession>A0A0M0HJ10</accession>
<reference evidence="2" key="1">
    <citation type="submission" date="2015-08" db="EMBL/GenBank/DDBJ databases">
        <title>Vibrio galatheae sp. nov., a novel member of the Vibrionaceae family isolated from the Solomon Islands.</title>
        <authorList>
            <person name="Giubergia S."/>
            <person name="Machado H."/>
            <person name="Mateiu R.V."/>
            <person name="Gram L."/>
        </authorList>
    </citation>
    <scope>NUCLEOTIDE SEQUENCE [LARGE SCALE GENOMIC DNA]</scope>
    <source>
        <strain evidence="2">DSM 19584</strain>
    </source>
</reference>
<sequence length="136" mass="16004">MSPNPRKLLDSLENFRKAFDKLESALQIEPDRELVVEGTIQRFETVVELVWKMLKRGLKYEGIHPQTPRETMQQGFAAGWLSNEIVWQDLLDNRNKSSHEYLDDDFVDEYYEEIKGFEAPIKQLLAFLEARYAHLS</sequence>
<dbReference type="Gene3D" id="1.20.120.330">
    <property type="entry name" value="Nucleotidyltransferases domain 2"/>
    <property type="match status" value="1"/>
</dbReference>
<dbReference type="RefSeq" id="WP_053397300.1">
    <property type="nucleotide sequence ID" value="NZ_LHPJ01000060.1"/>
</dbReference>
<gene>
    <name evidence="1" type="ORF">AKJ17_18865</name>
</gene>
<evidence type="ECO:0000313" key="2">
    <source>
        <dbReference type="Proteomes" id="UP000037515"/>
    </source>
</evidence>
<dbReference type="GO" id="GO:0016740">
    <property type="term" value="F:transferase activity"/>
    <property type="evidence" value="ECO:0007669"/>
    <property type="project" value="UniProtKB-KW"/>
</dbReference>
<organism evidence="1 2">
    <name type="scientific">Vibrio nereis</name>
    <dbReference type="NCBI Taxonomy" id="693"/>
    <lineage>
        <taxon>Bacteria</taxon>
        <taxon>Pseudomonadati</taxon>
        <taxon>Pseudomonadota</taxon>
        <taxon>Gammaproteobacteria</taxon>
        <taxon>Vibrionales</taxon>
        <taxon>Vibrionaceae</taxon>
        <taxon>Vibrio</taxon>
    </lineage>
</organism>
<comment type="caution">
    <text evidence="1">The sequence shown here is derived from an EMBL/GenBank/DDBJ whole genome shotgun (WGS) entry which is preliminary data.</text>
</comment>
<dbReference type="Pfam" id="PF08780">
    <property type="entry name" value="NTase_sub_bind"/>
    <property type="match status" value="1"/>
</dbReference>
<protein>
    <submittedName>
        <fullName evidence="1">Nucleotidyltransferase</fullName>
    </submittedName>
</protein>
<proteinExistence type="predicted"/>
<dbReference type="InterPro" id="IPR010235">
    <property type="entry name" value="HepT"/>
</dbReference>
<dbReference type="Proteomes" id="UP000037515">
    <property type="component" value="Unassembled WGS sequence"/>
</dbReference>
<keyword evidence="2" id="KW-1185">Reference proteome</keyword>
<evidence type="ECO:0000313" key="1">
    <source>
        <dbReference type="EMBL" id="KOO01778.1"/>
    </source>
</evidence>
<dbReference type="EMBL" id="LHPJ01000060">
    <property type="protein sequence ID" value="KOO01778.1"/>
    <property type="molecule type" value="Genomic_DNA"/>
</dbReference>
<dbReference type="STRING" id="693.AKJ17_18865"/>
<dbReference type="OrthoDB" id="9810452at2"/>
<dbReference type="NCBIfam" id="TIGR01987">
    <property type="entry name" value="HI0074"/>
    <property type="match status" value="1"/>
</dbReference>
<keyword evidence="1" id="KW-0808">Transferase</keyword>
<dbReference type="SUPFAM" id="SSF81593">
    <property type="entry name" value="Nucleotidyltransferase substrate binding subunit/domain"/>
    <property type="match status" value="1"/>
</dbReference>